<reference evidence="1 2" key="1">
    <citation type="journal article" date="2022" name="DNA Res.">
        <title>Chromosomal-level genome assembly of the orchid tree Bauhinia variegata (Leguminosae; Cercidoideae) supports the allotetraploid origin hypothesis of Bauhinia.</title>
        <authorList>
            <person name="Zhong Y."/>
            <person name="Chen Y."/>
            <person name="Zheng D."/>
            <person name="Pang J."/>
            <person name="Liu Y."/>
            <person name="Luo S."/>
            <person name="Meng S."/>
            <person name="Qian L."/>
            <person name="Wei D."/>
            <person name="Dai S."/>
            <person name="Zhou R."/>
        </authorList>
    </citation>
    <scope>NUCLEOTIDE SEQUENCE [LARGE SCALE GENOMIC DNA]</scope>
    <source>
        <strain evidence="1">BV-YZ2020</strain>
    </source>
</reference>
<organism evidence="1 2">
    <name type="scientific">Bauhinia variegata</name>
    <name type="common">Purple orchid tree</name>
    <name type="synonym">Phanera variegata</name>
    <dbReference type="NCBI Taxonomy" id="167791"/>
    <lineage>
        <taxon>Eukaryota</taxon>
        <taxon>Viridiplantae</taxon>
        <taxon>Streptophyta</taxon>
        <taxon>Embryophyta</taxon>
        <taxon>Tracheophyta</taxon>
        <taxon>Spermatophyta</taxon>
        <taxon>Magnoliopsida</taxon>
        <taxon>eudicotyledons</taxon>
        <taxon>Gunneridae</taxon>
        <taxon>Pentapetalae</taxon>
        <taxon>rosids</taxon>
        <taxon>fabids</taxon>
        <taxon>Fabales</taxon>
        <taxon>Fabaceae</taxon>
        <taxon>Cercidoideae</taxon>
        <taxon>Cercideae</taxon>
        <taxon>Bauhiniinae</taxon>
        <taxon>Bauhinia</taxon>
    </lineage>
</organism>
<dbReference type="EMBL" id="CM039439">
    <property type="protein sequence ID" value="KAI4298008.1"/>
    <property type="molecule type" value="Genomic_DNA"/>
</dbReference>
<comment type="caution">
    <text evidence="1">The sequence shown here is derived from an EMBL/GenBank/DDBJ whole genome shotgun (WGS) entry which is preliminary data.</text>
</comment>
<protein>
    <submittedName>
        <fullName evidence="1">Uncharacterized protein</fullName>
    </submittedName>
</protein>
<accession>A0ACB9KLA8</accession>
<dbReference type="Proteomes" id="UP000828941">
    <property type="component" value="Chromosome 14"/>
</dbReference>
<gene>
    <name evidence="1" type="ORF">L6164_037860</name>
</gene>
<keyword evidence="2" id="KW-1185">Reference proteome</keyword>
<sequence length="165" mass="18706">MRSSVTMLSSPVAQTYLEGLRRFDIPVSVQKTLVSNNGSFEFAKRFYTCQGKVNLSPVSVSGLLNAHHPYGLMSISLTYPIKRFSTLLRIGGFRKSLISSFRKSPNKRISKLWRMFQKHDLPLELWLGHGGPLNPYLLGHIFDFVRSEIAPKDLHPIPDESAIYV</sequence>
<evidence type="ECO:0000313" key="1">
    <source>
        <dbReference type="EMBL" id="KAI4298008.1"/>
    </source>
</evidence>
<proteinExistence type="predicted"/>
<name>A0ACB9KLA8_BAUVA</name>
<evidence type="ECO:0000313" key="2">
    <source>
        <dbReference type="Proteomes" id="UP000828941"/>
    </source>
</evidence>